<sequence length="280" mass="31282">MKFSLIMATLGRSREIERLFRSLAEQTYRNFELIVVDQNHDDRVTAIIDRFKDDFQIVYCRSEKGLSRARNVGLQAVSGDIVAFPDDDCWYLPHVLEFVAGKLGSDAALAGVTGCSVDGDNNPSQGRWSTSPLTVNRYNIWTCATSYTIFLRTEPVRAVGGFDEQLGVGSGSRWGAGEEVNFLLGVLNAGYKVCYEPALRVCHPEPLAIYDEKAYARGRLYNRGFGRVLSLNRYPMHFVLYVAARPAAGCVVSFLKGDLGRARYYWIAATHRVLGWVDQG</sequence>
<accession>A0A0J1D055</accession>
<comment type="caution">
    <text evidence="2">The sequence shown here is derived from an EMBL/GenBank/DDBJ whole genome shotgun (WGS) entry which is preliminary data.</text>
</comment>
<evidence type="ECO:0000313" key="3">
    <source>
        <dbReference type="Proteomes" id="UP000035963"/>
    </source>
</evidence>
<proteinExistence type="predicted"/>
<keyword evidence="2" id="KW-0808">Transferase</keyword>
<gene>
    <name evidence="2" type="ORF">EOS_10090</name>
</gene>
<dbReference type="InterPro" id="IPR001173">
    <property type="entry name" value="Glyco_trans_2-like"/>
</dbReference>
<dbReference type="Gene3D" id="3.90.550.10">
    <property type="entry name" value="Spore Coat Polysaccharide Biosynthesis Protein SpsA, Chain A"/>
    <property type="match status" value="1"/>
</dbReference>
<dbReference type="AlphaFoldDB" id="A0A0J1D055"/>
<keyword evidence="3" id="KW-1185">Reference proteome</keyword>
<dbReference type="RefSeq" id="WP_047846494.1">
    <property type="nucleotide sequence ID" value="NZ_AEJF01000075.1"/>
</dbReference>
<dbReference type="Pfam" id="PF00535">
    <property type="entry name" value="Glycos_transf_2"/>
    <property type="match status" value="1"/>
</dbReference>
<dbReference type="PANTHER" id="PTHR43685:SF2">
    <property type="entry name" value="GLYCOSYLTRANSFERASE 2-LIKE DOMAIN-CONTAINING PROTEIN"/>
    <property type="match status" value="1"/>
</dbReference>
<dbReference type="PATRIC" id="fig|908627.4.peg.2229"/>
<dbReference type="InterPro" id="IPR050834">
    <property type="entry name" value="Glycosyltransf_2"/>
</dbReference>
<reference evidence="2 3" key="1">
    <citation type="journal article" date="2015" name="Genome Announc.">
        <title>Draft Genome Sequence of Burkholderia sp. Strain PML1(12), an Ectomycorrhizosphere-Inhabiting Bacterium with Effective Mineral-Weathering Ability.</title>
        <authorList>
            <person name="Uroz S."/>
            <person name="Oger P."/>
        </authorList>
    </citation>
    <scope>NUCLEOTIDE SEQUENCE [LARGE SCALE GENOMIC DNA]</scope>
    <source>
        <strain evidence="3">PML1(12)</strain>
    </source>
</reference>
<dbReference type="Proteomes" id="UP000035963">
    <property type="component" value="Unassembled WGS sequence"/>
</dbReference>
<evidence type="ECO:0000259" key="1">
    <source>
        <dbReference type="Pfam" id="PF00535"/>
    </source>
</evidence>
<dbReference type="GO" id="GO:0016740">
    <property type="term" value="F:transferase activity"/>
    <property type="evidence" value="ECO:0007669"/>
    <property type="project" value="UniProtKB-KW"/>
</dbReference>
<name>A0A0J1D055_9BURK</name>
<dbReference type="SUPFAM" id="SSF53448">
    <property type="entry name" value="Nucleotide-diphospho-sugar transferases"/>
    <property type="match status" value="1"/>
</dbReference>
<feature type="domain" description="Glycosyltransferase 2-like" evidence="1">
    <location>
        <begin position="4"/>
        <end position="129"/>
    </location>
</feature>
<dbReference type="EMBL" id="AEJF01000075">
    <property type="protein sequence ID" value="KLU26149.1"/>
    <property type="molecule type" value="Genomic_DNA"/>
</dbReference>
<dbReference type="CDD" id="cd00761">
    <property type="entry name" value="Glyco_tranf_GTA_type"/>
    <property type="match status" value="1"/>
</dbReference>
<dbReference type="PANTHER" id="PTHR43685">
    <property type="entry name" value="GLYCOSYLTRANSFERASE"/>
    <property type="match status" value="1"/>
</dbReference>
<organism evidence="2 3">
    <name type="scientific">Caballeronia mineralivorans PML1(12)</name>
    <dbReference type="NCBI Taxonomy" id="908627"/>
    <lineage>
        <taxon>Bacteria</taxon>
        <taxon>Pseudomonadati</taxon>
        <taxon>Pseudomonadota</taxon>
        <taxon>Betaproteobacteria</taxon>
        <taxon>Burkholderiales</taxon>
        <taxon>Burkholderiaceae</taxon>
        <taxon>Caballeronia</taxon>
    </lineage>
</organism>
<protein>
    <submittedName>
        <fullName evidence="2">Glycosyl transferase</fullName>
    </submittedName>
</protein>
<dbReference type="OrthoDB" id="9801954at2"/>
<evidence type="ECO:0000313" key="2">
    <source>
        <dbReference type="EMBL" id="KLU26149.1"/>
    </source>
</evidence>
<dbReference type="InterPro" id="IPR029044">
    <property type="entry name" value="Nucleotide-diphossugar_trans"/>
</dbReference>